<evidence type="ECO:0000256" key="6">
    <source>
        <dbReference type="ARBA" id="ARBA00023136"/>
    </source>
</evidence>
<dbReference type="InterPro" id="IPR005524">
    <property type="entry name" value="DUF318"/>
</dbReference>
<dbReference type="GO" id="GO:0005886">
    <property type="term" value="C:plasma membrane"/>
    <property type="evidence" value="ECO:0007669"/>
    <property type="project" value="UniProtKB-SubCell"/>
</dbReference>
<accession>D6GPW4</accession>
<evidence type="ECO:0000256" key="3">
    <source>
        <dbReference type="ARBA" id="ARBA00022475"/>
    </source>
</evidence>
<name>D6GPW4_FILAD</name>
<dbReference type="RefSeq" id="WP_014262735.1">
    <property type="nucleotide sequence ID" value="NC_016630.1"/>
</dbReference>
<keyword evidence="4 7" id="KW-0812">Transmembrane</keyword>
<keyword evidence="9" id="KW-1185">Reference proteome</keyword>
<feature type="transmembrane region" description="Helical" evidence="7">
    <location>
        <begin position="260"/>
        <end position="276"/>
    </location>
</feature>
<keyword evidence="5 7" id="KW-1133">Transmembrane helix</keyword>
<proteinExistence type="inferred from homology"/>
<dbReference type="PANTHER" id="PTHR34184:SF4">
    <property type="entry name" value="UPF0718 PROTEIN YCGR"/>
    <property type="match status" value="1"/>
</dbReference>
<reference evidence="9" key="1">
    <citation type="submission" date="2010-12" db="EMBL/GenBank/DDBJ databases">
        <title>The genome sequence of Filifactor alocis strain ATCC 35896.</title>
        <authorList>
            <consortium name="The Broad Institute Genome Sequencing Platform"/>
            <person name="Ward D."/>
            <person name="Earl A."/>
            <person name="Feldgarden M."/>
            <person name="Young S.K."/>
            <person name="Gargeya S."/>
            <person name="Zeng Q."/>
            <person name="Alvarado L."/>
            <person name="Berlin A."/>
            <person name="Bochicchio J."/>
            <person name="Chapman S.B."/>
            <person name="Chen Z."/>
            <person name="Freedman E."/>
            <person name="Gellesch M."/>
            <person name="Goldberg J."/>
            <person name="Griggs A."/>
            <person name="Gujja S."/>
            <person name="Heilman E."/>
            <person name="Heiman D."/>
            <person name="Howarth C."/>
            <person name="Mehta T."/>
            <person name="Neiman D."/>
            <person name="Pearson M."/>
            <person name="Roberts A."/>
            <person name="Saif S."/>
            <person name="Shea T."/>
            <person name="Shenoy N."/>
            <person name="Sisk P."/>
            <person name="Stolte C."/>
            <person name="Sykes S."/>
            <person name="White J."/>
            <person name="Yandava C."/>
            <person name="Izard J."/>
            <person name="Blanton J.M."/>
            <person name="Baranova O.V."/>
            <person name="Tanner A.C."/>
            <person name="Dewhirst F.E."/>
            <person name="Haas B."/>
            <person name="Nusbaum C."/>
            <person name="Birren B."/>
        </authorList>
    </citation>
    <scope>NUCLEOTIDE SEQUENCE [LARGE SCALE GENOMIC DNA]</scope>
    <source>
        <strain evidence="9">ATCC 35896 / D40 B5</strain>
    </source>
</reference>
<dbReference type="Proteomes" id="UP000007468">
    <property type="component" value="Chromosome"/>
</dbReference>
<dbReference type="Pfam" id="PF03773">
    <property type="entry name" value="ArsP_1"/>
    <property type="match status" value="1"/>
</dbReference>
<feature type="transmembrane region" description="Helical" evidence="7">
    <location>
        <begin position="282"/>
        <end position="303"/>
    </location>
</feature>
<keyword evidence="6 7" id="KW-0472">Membrane</keyword>
<sequence length="347" mass="38407">MNDFGIIFLSILFEALPFVLIGTIASAMIELFVSEQWVQNHLPKKEWIAYFVAGGMGLFFPICECAIVPVVRRLVKKGIPLGVAITFMLSVPILNPIVLLSTRYAFMNQPEMMWYRGLFGYAGAVMIGILVSNFLTKEDLVQETHTHTCSCGCGHHHDGKQQDVWSQEHNHSHVGEYDGILPAGHEHHIMEEEHSCTHGHAHGELIESVFSGSVILKSILSHTVAEFYEVGKFLIIGAGLSALMQVALPKQYWMQLSGNPIVSILVLMGLAFLLSLCSEADAFIAASLRGQFGGSSLLAFLIFGPMIDIKNTLMLATVFRKKALFRLILMIFSVCFVLSALAEYVIF</sequence>
<organism evidence="8 9">
    <name type="scientific">Filifactor alocis (strain ATCC 35896 / CCUG 47790 / D40 B5)</name>
    <name type="common">Fusobacterium alocis</name>
    <dbReference type="NCBI Taxonomy" id="546269"/>
    <lineage>
        <taxon>Bacteria</taxon>
        <taxon>Bacillati</taxon>
        <taxon>Bacillota</taxon>
        <taxon>Clostridia</taxon>
        <taxon>Peptostreptococcales</taxon>
        <taxon>Filifactoraceae</taxon>
        <taxon>Filifactor</taxon>
    </lineage>
</organism>
<evidence type="ECO:0000313" key="8">
    <source>
        <dbReference type="EMBL" id="EFE28817.2"/>
    </source>
</evidence>
<evidence type="ECO:0000256" key="2">
    <source>
        <dbReference type="ARBA" id="ARBA00006386"/>
    </source>
</evidence>
<dbReference type="PANTHER" id="PTHR34184">
    <property type="entry name" value="UPF0718 PROTEIN YCGR"/>
    <property type="match status" value="1"/>
</dbReference>
<feature type="transmembrane region" description="Helical" evidence="7">
    <location>
        <begin position="118"/>
        <end position="135"/>
    </location>
</feature>
<evidence type="ECO:0000256" key="7">
    <source>
        <dbReference type="SAM" id="Phobius"/>
    </source>
</evidence>
<dbReference type="PATRIC" id="fig|546269.5.peg.1221"/>
<feature type="transmembrane region" description="Helical" evidence="7">
    <location>
        <begin position="83"/>
        <end position="106"/>
    </location>
</feature>
<dbReference type="InterPro" id="IPR052923">
    <property type="entry name" value="UPF0718"/>
</dbReference>
<feature type="transmembrane region" description="Helical" evidence="7">
    <location>
        <begin position="324"/>
        <end position="346"/>
    </location>
</feature>
<dbReference type="EMBL" id="CP002390">
    <property type="protein sequence ID" value="EFE28817.2"/>
    <property type="molecule type" value="Genomic_DNA"/>
</dbReference>
<feature type="transmembrane region" description="Helical" evidence="7">
    <location>
        <begin position="47"/>
        <end position="71"/>
    </location>
</feature>
<protein>
    <submittedName>
        <fullName evidence="8">Permease</fullName>
    </submittedName>
</protein>
<dbReference type="KEGG" id="faa:HMPREF0389_00737"/>
<evidence type="ECO:0000313" key="9">
    <source>
        <dbReference type="Proteomes" id="UP000007468"/>
    </source>
</evidence>
<comment type="subcellular location">
    <subcellularLocation>
        <location evidence="1">Cell membrane</location>
        <topology evidence="1">Multi-pass membrane protein</topology>
    </subcellularLocation>
</comment>
<dbReference type="AlphaFoldDB" id="D6GPW4"/>
<dbReference type="HOGENOM" id="CLU_039914_2_0_9"/>
<evidence type="ECO:0000256" key="5">
    <source>
        <dbReference type="ARBA" id="ARBA00022989"/>
    </source>
</evidence>
<dbReference type="STRING" id="546269.HMPREF0389_00737"/>
<dbReference type="eggNOG" id="COG0701">
    <property type="taxonomic scope" value="Bacteria"/>
</dbReference>
<evidence type="ECO:0000256" key="4">
    <source>
        <dbReference type="ARBA" id="ARBA00022692"/>
    </source>
</evidence>
<evidence type="ECO:0000256" key="1">
    <source>
        <dbReference type="ARBA" id="ARBA00004651"/>
    </source>
</evidence>
<gene>
    <name evidence="8" type="ordered locus">HMPREF0389_00737</name>
</gene>
<keyword evidence="3" id="KW-1003">Cell membrane</keyword>
<comment type="similarity">
    <text evidence="2">Belongs to the UPF0718 family.</text>
</comment>
<feature type="transmembrane region" description="Helical" evidence="7">
    <location>
        <begin position="6"/>
        <end position="27"/>
    </location>
</feature>